<proteinExistence type="predicted"/>
<dbReference type="InterPro" id="IPR039374">
    <property type="entry name" value="SIP_fam"/>
</dbReference>
<dbReference type="Pfam" id="PF08021">
    <property type="entry name" value="FAD_binding_9"/>
    <property type="match status" value="1"/>
</dbReference>
<name>A0ABW2GDT8_9ACTN</name>
<dbReference type="PANTHER" id="PTHR30157">
    <property type="entry name" value="FERRIC REDUCTASE, NADPH-DEPENDENT"/>
    <property type="match status" value="1"/>
</dbReference>
<dbReference type="Gene3D" id="2.40.30.10">
    <property type="entry name" value="Translation factors"/>
    <property type="match status" value="1"/>
</dbReference>
<dbReference type="InterPro" id="IPR007037">
    <property type="entry name" value="SIP_rossman_dom"/>
</dbReference>
<organism evidence="2 3">
    <name type="scientific">Streptomyces polyrhachis</name>
    <dbReference type="NCBI Taxonomy" id="1282885"/>
    <lineage>
        <taxon>Bacteria</taxon>
        <taxon>Bacillati</taxon>
        <taxon>Actinomycetota</taxon>
        <taxon>Actinomycetes</taxon>
        <taxon>Kitasatosporales</taxon>
        <taxon>Streptomycetaceae</taxon>
        <taxon>Streptomyces</taxon>
    </lineage>
</organism>
<dbReference type="Pfam" id="PF04954">
    <property type="entry name" value="SIP"/>
    <property type="match status" value="1"/>
</dbReference>
<dbReference type="PROSITE" id="PS51384">
    <property type="entry name" value="FAD_FR"/>
    <property type="match status" value="1"/>
</dbReference>
<dbReference type="CDD" id="cd06193">
    <property type="entry name" value="siderophore_interacting"/>
    <property type="match status" value="1"/>
</dbReference>
<dbReference type="EMBL" id="JBHSZO010000007">
    <property type="protein sequence ID" value="MFC7217876.1"/>
    <property type="molecule type" value="Genomic_DNA"/>
</dbReference>
<sequence>MAQRPARKKAQVNTAEVVRTERLTPHLMRVVLGGETLRGLGVGEFTDHYVKLLFPAEGTTLPDSPEPFDLEALRRELPRQQWPVTRTYTVRRWDPRALELTIDFVVHGDEGRAGPWALRARPGERVHFLGPGGAYAPDPAADWHLLAGDESALPAIAASLEHLPPGARAYAFLEVTGPGEQLPLAAPEGVEVTWLHRGAERVGSRLVDAVREFAFPAGRVHAFVHGEAAMVKELRHLLRLERGIPREDLSISGYWRLGHTEEGWRAVKQDWNARIEAEQETPPAAAA</sequence>
<protein>
    <submittedName>
        <fullName evidence="2">Siderophore-interacting protein</fullName>
    </submittedName>
</protein>
<dbReference type="Proteomes" id="UP001596413">
    <property type="component" value="Unassembled WGS sequence"/>
</dbReference>
<dbReference type="InterPro" id="IPR017938">
    <property type="entry name" value="Riboflavin_synthase-like_b-brl"/>
</dbReference>
<comment type="caution">
    <text evidence="2">The sequence shown here is derived from an EMBL/GenBank/DDBJ whole genome shotgun (WGS) entry which is preliminary data.</text>
</comment>
<dbReference type="InterPro" id="IPR013113">
    <property type="entry name" value="SIP_FAD-bd"/>
</dbReference>
<accession>A0ABW2GDT8</accession>
<dbReference type="PANTHER" id="PTHR30157:SF0">
    <property type="entry name" value="NADPH-DEPENDENT FERRIC-CHELATE REDUCTASE"/>
    <property type="match status" value="1"/>
</dbReference>
<keyword evidence="3" id="KW-1185">Reference proteome</keyword>
<dbReference type="InterPro" id="IPR017927">
    <property type="entry name" value="FAD-bd_FR_type"/>
</dbReference>
<dbReference type="InterPro" id="IPR039261">
    <property type="entry name" value="FNR_nucleotide-bd"/>
</dbReference>
<gene>
    <name evidence="2" type="ORF">ACFQLX_06790</name>
</gene>
<evidence type="ECO:0000259" key="1">
    <source>
        <dbReference type="PROSITE" id="PS51384"/>
    </source>
</evidence>
<dbReference type="RefSeq" id="WP_386413098.1">
    <property type="nucleotide sequence ID" value="NZ_JBHSZO010000007.1"/>
</dbReference>
<feature type="domain" description="FAD-binding FR-type" evidence="1">
    <location>
        <begin position="10"/>
        <end position="138"/>
    </location>
</feature>
<evidence type="ECO:0000313" key="2">
    <source>
        <dbReference type="EMBL" id="MFC7217876.1"/>
    </source>
</evidence>
<dbReference type="Gene3D" id="3.40.50.80">
    <property type="entry name" value="Nucleotide-binding domain of ferredoxin-NADP reductase (FNR) module"/>
    <property type="match status" value="1"/>
</dbReference>
<dbReference type="SUPFAM" id="SSF63380">
    <property type="entry name" value="Riboflavin synthase domain-like"/>
    <property type="match status" value="1"/>
</dbReference>
<reference evidence="3" key="1">
    <citation type="journal article" date="2019" name="Int. J. Syst. Evol. Microbiol.">
        <title>The Global Catalogue of Microorganisms (GCM) 10K type strain sequencing project: providing services to taxonomists for standard genome sequencing and annotation.</title>
        <authorList>
            <consortium name="The Broad Institute Genomics Platform"/>
            <consortium name="The Broad Institute Genome Sequencing Center for Infectious Disease"/>
            <person name="Wu L."/>
            <person name="Ma J."/>
        </authorList>
    </citation>
    <scope>NUCLEOTIDE SEQUENCE [LARGE SCALE GENOMIC DNA]</scope>
    <source>
        <strain evidence="3">CGMCC 1.13681</strain>
    </source>
</reference>
<evidence type="ECO:0000313" key="3">
    <source>
        <dbReference type="Proteomes" id="UP001596413"/>
    </source>
</evidence>